<keyword evidence="1" id="KW-0812">Transmembrane</keyword>
<reference evidence="2 3" key="1">
    <citation type="journal article" date="2013" name="BMC Genomics">
        <title>The miniature genome of a carnivorous plant Genlisea aurea contains a low number of genes and short non-coding sequences.</title>
        <authorList>
            <person name="Leushkin E.V."/>
            <person name="Sutormin R.A."/>
            <person name="Nabieva E.R."/>
            <person name="Penin A.A."/>
            <person name="Kondrashov A.S."/>
            <person name="Logacheva M.D."/>
        </authorList>
    </citation>
    <scope>NUCLEOTIDE SEQUENCE [LARGE SCALE GENOMIC DNA]</scope>
</reference>
<keyword evidence="1" id="KW-1133">Transmembrane helix</keyword>
<name>S8BZP2_9LAMI</name>
<keyword evidence="1" id="KW-0472">Membrane</keyword>
<evidence type="ECO:0000313" key="2">
    <source>
        <dbReference type="EMBL" id="EPS59834.1"/>
    </source>
</evidence>
<feature type="non-terminal residue" evidence="2">
    <location>
        <position position="1"/>
    </location>
</feature>
<dbReference type="Pfam" id="PF11833">
    <property type="entry name" value="CPP1-like"/>
    <property type="match status" value="1"/>
</dbReference>
<protein>
    <submittedName>
        <fullName evidence="2">Cell growth defect factor-like protein</fullName>
    </submittedName>
</protein>
<keyword evidence="3" id="KW-1185">Reference proteome</keyword>
<dbReference type="GO" id="GO:0031969">
    <property type="term" value="C:chloroplast membrane"/>
    <property type="evidence" value="ECO:0007669"/>
    <property type="project" value="TreeGrafter"/>
</dbReference>
<proteinExistence type="predicted"/>
<dbReference type="Proteomes" id="UP000015453">
    <property type="component" value="Unassembled WGS sequence"/>
</dbReference>
<organism evidence="2 3">
    <name type="scientific">Genlisea aurea</name>
    <dbReference type="NCBI Taxonomy" id="192259"/>
    <lineage>
        <taxon>Eukaryota</taxon>
        <taxon>Viridiplantae</taxon>
        <taxon>Streptophyta</taxon>
        <taxon>Embryophyta</taxon>
        <taxon>Tracheophyta</taxon>
        <taxon>Spermatophyta</taxon>
        <taxon>Magnoliopsida</taxon>
        <taxon>eudicotyledons</taxon>
        <taxon>Gunneridae</taxon>
        <taxon>Pentapetalae</taxon>
        <taxon>asterids</taxon>
        <taxon>lamiids</taxon>
        <taxon>Lamiales</taxon>
        <taxon>Lentibulariaceae</taxon>
        <taxon>Genlisea</taxon>
    </lineage>
</organism>
<gene>
    <name evidence="2" type="ORF">M569_14971</name>
</gene>
<feature type="transmembrane region" description="Helical" evidence="1">
    <location>
        <begin position="178"/>
        <end position="202"/>
    </location>
</feature>
<dbReference type="OrthoDB" id="2014563at2759"/>
<dbReference type="EMBL" id="AUSU01008043">
    <property type="protein sequence ID" value="EPS59834.1"/>
    <property type="molecule type" value="Genomic_DNA"/>
</dbReference>
<evidence type="ECO:0000256" key="1">
    <source>
        <dbReference type="SAM" id="Phobius"/>
    </source>
</evidence>
<sequence length="230" mass="25816">RGISIRSAACRFRTKCAADTPYDGEFRTIAKFPRTRVWDPYKRLGISPYASEEEVWSARNFLLSQYGTHETSAESIEAAFEKLLMTSFRTRKKTKINLRTRLKKKVEESPPWVQNLLSFVEAPSPVIVMRRLFLFGFMACWSVMNSAEAGPAFQVALSLGACIYFVNDKNKSLGRASAIGFGGLVAGWICGSLLVPAIPSFLLLQLNWSVELVTSLVVYVFLFLSCTFLK</sequence>
<dbReference type="PANTHER" id="PTHR33372:SF2">
    <property type="entry name" value="PROTEIN CHAPERONE-LIKE PROTEIN OF POR1, CHLOROPLASTIC"/>
    <property type="match status" value="1"/>
</dbReference>
<dbReference type="InterPro" id="IPR021788">
    <property type="entry name" value="CPP1-like"/>
</dbReference>
<feature type="transmembrane region" description="Helical" evidence="1">
    <location>
        <begin position="208"/>
        <end position="229"/>
    </location>
</feature>
<accession>S8BZP2</accession>
<dbReference type="PANTHER" id="PTHR33372">
    <property type="match status" value="1"/>
</dbReference>
<comment type="caution">
    <text evidence="2">The sequence shown here is derived from an EMBL/GenBank/DDBJ whole genome shotgun (WGS) entry which is preliminary data.</text>
</comment>
<dbReference type="AlphaFoldDB" id="S8BZP2"/>
<evidence type="ECO:0000313" key="3">
    <source>
        <dbReference type="Proteomes" id="UP000015453"/>
    </source>
</evidence>